<dbReference type="GO" id="GO:0005886">
    <property type="term" value="C:plasma membrane"/>
    <property type="evidence" value="ECO:0007669"/>
    <property type="project" value="UniProtKB-SubCell"/>
</dbReference>
<feature type="compositionally biased region" description="Acidic residues" evidence="17">
    <location>
        <begin position="772"/>
        <end position="799"/>
    </location>
</feature>
<reference evidence="19 20" key="1">
    <citation type="submission" date="2019-02" db="EMBL/GenBank/DDBJ databases">
        <title>Genome analysis provides insights into bioremediation potentialities and Haloocin production by Natrinema altunense strain 4.1R isolated from Chott Douz in Tunisian desert.</title>
        <authorList>
            <person name="Najjari A."/>
            <person name="Youssef N."/>
            <person name="Ben Dhia O."/>
            <person name="Ferjani R."/>
            <person name="El Hidri D."/>
            <person name="Ouzari H.I."/>
            <person name="Cherif A."/>
        </authorList>
    </citation>
    <scope>NUCLEOTIDE SEQUENCE [LARGE SCALE GENOMIC DNA]</scope>
    <source>
        <strain evidence="19 20">4.1R</strain>
    </source>
</reference>
<dbReference type="GO" id="GO:0071555">
    <property type="term" value="P:cell wall organization"/>
    <property type="evidence" value="ECO:0007669"/>
    <property type="project" value="UniProtKB-KW"/>
</dbReference>
<name>A0A482Y0F5_9EURY</name>
<keyword evidence="14" id="KW-0325">Glycoprotein</keyword>
<comment type="similarity">
    <text evidence="4">Belongs to the halobacterial S-layer protein family.</text>
</comment>
<dbReference type="AlphaFoldDB" id="A0A482Y0F5"/>
<evidence type="ECO:0000256" key="7">
    <source>
        <dbReference type="ARBA" id="ARBA00022512"/>
    </source>
</evidence>
<evidence type="ECO:0000256" key="1">
    <source>
        <dbReference type="ARBA" id="ARBA00003466"/>
    </source>
</evidence>
<dbReference type="OrthoDB" id="242828at2157"/>
<dbReference type="InterPro" id="IPR026458">
    <property type="entry name" value="Csg_halobact"/>
</dbReference>
<organism evidence="19 20">
    <name type="scientific">Natrinema altunense</name>
    <dbReference type="NCBI Taxonomy" id="222984"/>
    <lineage>
        <taxon>Archaea</taxon>
        <taxon>Methanobacteriati</taxon>
        <taxon>Methanobacteriota</taxon>
        <taxon>Stenosarchaea group</taxon>
        <taxon>Halobacteria</taxon>
        <taxon>Halobacteriales</taxon>
        <taxon>Natrialbaceae</taxon>
        <taxon>Natrinema</taxon>
    </lineage>
</organism>
<accession>A0A482Y0F5</accession>
<dbReference type="NCBIfam" id="TIGR04207">
    <property type="entry name" value="halo_sig_pep"/>
    <property type="match status" value="1"/>
</dbReference>
<feature type="region of interest" description="Disordered" evidence="17">
    <location>
        <begin position="73"/>
        <end position="113"/>
    </location>
</feature>
<gene>
    <name evidence="19" type="primary">csg</name>
    <name evidence="19" type="ORF">ELS17_05785</name>
</gene>
<keyword evidence="9" id="KW-0701">S-layer</keyword>
<feature type="compositionally biased region" description="Basic and acidic residues" evidence="17">
    <location>
        <begin position="724"/>
        <end position="734"/>
    </location>
</feature>
<keyword evidence="13 18" id="KW-0472">Membrane</keyword>
<evidence type="ECO:0000256" key="3">
    <source>
        <dbReference type="ARBA" id="ARBA00004237"/>
    </source>
</evidence>
<comment type="subcellular location">
    <subcellularLocation>
        <location evidence="2">Cell membrane</location>
    </subcellularLocation>
    <subcellularLocation>
        <location evidence="3">Secreted</location>
        <location evidence="3">Cell wall</location>
        <location evidence="3">S-layer</location>
    </subcellularLocation>
</comment>
<evidence type="ECO:0000256" key="8">
    <source>
        <dbReference type="ARBA" id="ARBA00022525"/>
    </source>
</evidence>
<protein>
    <recommendedName>
        <fullName evidence="5">Cell surface glycoprotein</fullName>
    </recommendedName>
    <alternativeName>
        <fullName evidence="16">S-layer glycoprotein</fullName>
    </alternativeName>
</protein>
<keyword evidence="15" id="KW-0961">Cell wall biogenesis/degradation</keyword>
<comment type="caution">
    <text evidence="19">The sequence shown here is derived from an EMBL/GenBank/DDBJ whole genome shotgun (WGS) entry which is preliminary data.</text>
</comment>
<evidence type="ECO:0000256" key="16">
    <source>
        <dbReference type="ARBA" id="ARBA00032079"/>
    </source>
</evidence>
<evidence type="ECO:0000313" key="20">
    <source>
        <dbReference type="Proteomes" id="UP000292704"/>
    </source>
</evidence>
<proteinExistence type="inferred from homology"/>
<evidence type="ECO:0000256" key="5">
    <source>
        <dbReference type="ARBA" id="ARBA00017560"/>
    </source>
</evidence>
<dbReference type="NCBIfam" id="TIGR04126">
    <property type="entry name" value="PGF_CTERM"/>
    <property type="match status" value="1"/>
</dbReference>
<evidence type="ECO:0000256" key="13">
    <source>
        <dbReference type="ARBA" id="ARBA00023136"/>
    </source>
</evidence>
<evidence type="ECO:0000256" key="15">
    <source>
        <dbReference type="ARBA" id="ARBA00023316"/>
    </source>
</evidence>
<evidence type="ECO:0000256" key="14">
    <source>
        <dbReference type="ARBA" id="ARBA00023180"/>
    </source>
</evidence>
<evidence type="ECO:0000313" key="19">
    <source>
        <dbReference type="EMBL" id="RZH68962.1"/>
    </source>
</evidence>
<keyword evidence="11" id="KW-0732">Signal</keyword>
<comment type="function">
    <text evidence="1">S-layer protein. The S-layer is a paracrystalline mono-layered assembly of proteins which coat the surface of the cell.</text>
</comment>
<evidence type="ECO:0000256" key="12">
    <source>
        <dbReference type="ARBA" id="ARBA00022989"/>
    </source>
</evidence>
<evidence type="ECO:0000256" key="10">
    <source>
        <dbReference type="ARBA" id="ARBA00022692"/>
    </source>
</evidence>
<evidence type="ECO:0000256" key="6">
    <source>
        <dbReference type="ARBA" id="ARBA00022475"/>
    </source>
</evidence>
<feature type="transmembrane region" description="Helical" evidence="18">
    <location>
        <begin position="802"/>
        <end position="821"/>
    </location>
</feature>
<sequence>MMNDTDAATVHEKGRAVLLTAMMVLSVVAMSAAFVGGATAAQNARYHNDQTVYPGDIVYQGEDDFEFSDDFTRDTLNGVENGGAEGEQLEPPVPDTQPTGTYGDGDGNTVTVTSPRVTDLTINNVYDDGSVNAVDGSSISTEDADNMNVTVEYTFGDAEHIDISVEDESGTDITNQVTDDNTIEETGGSVGLDLSTEDAGEYTVTAQGAGNLDSGDAVETATVELRTDADLGLEVDTDSAVRGDNVEYTVSGGSDGDTHLVAIERSEFRDGVTADNAERIFRNVDDTEAVGVYPDSDDTENIDFAWANVGIDGTTAVGQIETQYLDDSSVDVDVYDTGVDAADVDDGADSIDDVSLDVSGGDIAIENPASSYVIGSEIDINGTADGSDEVAVFVRDNADWELVEQGIAVDSDGTFEEEDYVLSRDGGAGSDSLSLPGTYRFGVIDQSDADEVMDDDNTISTSDFNQETSTTSSLRVVEGELTVDHVSIIDGQVADGETLSIRGTAPGQDSVYVSFYGPRGTYDRIPISTDSEYVFEEEDLQVGNNLGPQLGTDTSISQGTVYMSVYSKGRDNVPGDGSVDSVDGGTVEQQFVSMYKQLNAGPTSQQQVMERIASETTRDSGSDDISRLFQFRYTDPQTTIENVSSASAGEGTVVAGEAMTVSGVTNRQPDDNTITVEVTDGPSVSQFDLASTEQWGADGRWNVTLDTEGIQPGTYTIETDDGDSTDKAEVRITDEPEDGADNGTDDENSSDGQTDESSDDMSDESGNGVSDESSDDMSDESGDETASETSDEASNEISDDGMPGFGITVTIGALLAAVLALRRDDRHH</sequence>
<feature type="region of interest" description="Disordered" evidence="17">
    <location>
        <begin position="705"/>
        <end position="806"/>
    </location>
</feature>
<dbReference type="EMBL" id="SHMR01000001">
    <property type="protein sequence ID" value="RZH68962.1"/>
    <property type="molecule type" value="Genomic_DNA"/>
</dbReference>
<dbReference type="GO" id="GO:0030115">
    <property type="term" value="C:S-layer"/>
    <property type="evidence" value="ECO:0007669"/>
    <property type="project" value="UniProtKB-SubCell"/>
</dbReference>
<feature type="compositionally biased region" description="Acidic residues" evidence="17">
    <location>
        <begin position="735"/>
        <end position="763"/>
    </location>
</feature>
<evidence type="ECO:0000256" key="4">
    <source>
        <dbReference type="ARBA" id="ARBA00009327"/>
    </source>
</evidence>
<keyword evidence="10 18" id="KW-0812">Transmembrane</keyword>
<evidence type="ECO:0000256" key="2">
    <source>
        <dbReference type="ARBA" id="ARBA00004236"/>
    </source>
</evidence>
<evidence type="ECO:0000256" key="9">
    <source>
        <dbReference type="ARBA" id="ARBA00022601"/>
    </source>
</evidence>
<keyword evidence="6" id="KW-1003">Cell membrane</keyword>
<dbReference type="RefSeq" id="WP_130169894.1">
    <property type="nucleotide sequence ID" value="NZ_SHMR01000001.1"/>
</dbReference>
<evidence type="ECO:0000256" key="11">
    <source>
        <dbReference type="ARBA" id="ARBA00022729"/>
    </source>
</evidence>
<keyword evidence="7" id="KW-0134">Cell wall</keyword>
<evidence type="ECO:0000256" key="18">
    <source>
        <dbReference type="SAM" id="Phobius"/>
    </source>
</evidence>
<keyword evidence="12 18" id="KW-1133">Transmembrane helix</keyword>
<dbReference type="InterPro" id="IPR026452">
    <property type="entry name" value="Surf_glycop_sig_pep"/>
</dbReference>
<keyword evidence="8" id="KW-0964">Secreted</keyword>
<dbReference type="NCBIfam" id="TIGR04216">
    <property type="entry name" value="halo_surf_glyco"/>
    <property type="match status" value="1"/>
</dbReference>
<dbReference type="InterPro" id="IPR026371">
    <property type="entry name" value="PGF_CTERM"/>
</dbReference>
<dbReference type="Proteomes" id="UP000292704">
    <property type="component" value="Unassembled WGS sequence"/>
</dbReference>
<evidence type="ECO:0000256" key="17">
    <source>
        <dbReference type="SAM" id="MobiDB-lite"/>
    </source>
</evidence>